<organism evidence="1 2">
    <name type="scientific">Trifolium medium</name>
    <dbReference type="NCBI Taxonomy" id="97028"/>
    <lineage>
        <taxon>Eukaryota</taxon>
        <taxon>Viridiplantae</taxon>
        <taxon>Streptophyta</taxon>
        <taxon>Embryophyta</taxon>
        <taxon>Tracheophyta</taxon>
        <taxon>Spermatophyta</taxon>
        <taxon>Magnoliopsida</taxon>
        <taxon>eudicotyledons</taxon>
        <taxon>Gunneridae</taxon>
        <taxon>Pentapetalae</taxon>
        <taxon>rosids</taxon>
        <taxon>fabids</taxon>
        <taxon>Fabales</taxon>
        <taxon>Fabaceae</taxon>
        <taxon>Papilionoideae</taxon>
        <taxon>50 kb inversion clade</taxon>
        <taxon>NPAAA clade</taxon>
        <taxon>Hologalegina</taxon>
        <taxon>IRL clade</taxon>
        <taxon>Trifolieae</taxon>
        <taxon>Trifolium</taxon>
    </lineage>
</organism>
<dbReference type="EMBL" id="LXQA010192979">
    <property type="protein sequence ID" value="MCI32137.1"/>
    <property type="molecule type" value="Genomic_DNA"/>
</dbReference>
<dbReference type="AlphaFoldDB" id="A0A392R7B4"/>
<evidence type="ECO:0000313" key="2">
    <source>
        <dbReference type="Proteomes" id="UP000265520"/>
    </source>
</evidence>
<sequence>FFGDFEVSLEEGEDDEDELMKKTYLGEIPAQQNNLKEN</sequence>
<protein>
    <submittedName>
        <fullName evidence="1">Uncharacterized protein</fullName>
    </submittedName>
</protein>
<comment type="caution">
    <text evidence="1">The sequence shown here is derived from an EMBL/GenBank/DDBJ whole genome shotgun (WGS) entry which is preliminary data.</text>
</comment>
<accession>A0A392R7B4</accession>
<reference evidence="1 2" key="1">
    <citation type="journal article" date="2018" name="Front. Plant Sci.">
        <title>Red Clover (Trifolium pratense) and Zigzag Clover (T. medium) - A Picture of Genomic Similarities and Differences.</title>
        <authorList>
            <person name="Dluhosova J."/>
            <person name="Istvanek J."/>
            <person name="Nedelnik J."/>
            <person name="Repkova J."/>
        </authorList>
    </citation>
    <scope>NUCLEOTIDE SEQUENCE [LARGE SCALE GENOMIC DNA]</scope>
    <source>
        <strain evidence="2">cv. 10/8</strain>
        <tissue evidence="1">Leaf</tissue>
    </source>
</reference>
<evidence type="ECO:0000313" key="1">
    <source>
        <dbReference type="EMBL" id="MCI32137.1"/>
    </source>
</evidence>
<feature type="non-terminal residue" evidence="1">
    <location>
        <position position="1"/>
    </location>
</feature>
<name>A0A392R7B4_9FABA</name>
<proteinExistence type="predicted"/>
<dbReference type="Proteomes" id="UP000265520">
    <property type="component" value="Unassembled WGS sequence"/>
</dbReference>
<keyword evidence="2" id="KW-1185">Reference proteome</keyword>